<feature type="region of interest" description="Disordered" evidence="1">
    <location>
        <begin position="291"/>
        <end position="317"/>
    </location>
</feature>
<proteinExistence type="predicted"/>
<name>A0A6A6I054_9PLEO</name>
<dbReference type="Proteomes" id="UP000800094">
    <property type="component" value="Unassembled WGS sequence"/>
</dbReference>
<protein>
    <submittedName>
        <fullName evidence="2">Uncharacterized protein</fullName>
    </submittedName>
</protein>
<gene>
    <name evidence="2" type="ORF">BU26DRAFT_570229</name>
</gene>
<reference evidence="2" key="1">
    <citation type="journal article" date="2020" name="Stud. Mycol.">
        <title>101 Dothideomycetes genomes: a test case for predicting lifestyles and emergence of pathogens.</title>
        <authorList>
            <person name="Haridas S."/>
            <person name="Albert R."/>
            <person name="Binder M."/>
            <person name="Bloem J."/>
            <person name="Labutti K."/>
            <person name="Salamov A."/>
            <person name="Andreopoulos B."/>
            <person name="Baker S."/>
            <person name="Barry K."/>
            <person name="Bills G."/>
            <person name="Bluhm B."/>
            <person name="Cannon C."/>
            <person name="Castanera R."/>
            <person name="Culley D."/>
            <person name="Daum C."/>
            <person name="Ezra D."/>
            <person name="Gonzalez J."/>
            <person name="Henrissat B."/>
            <person name="Kuo A."/>
            <person name="Liang C."/>
            <person name="Lipzen A."/>
            <person name="Lutzoni F."/>
            <person name="Magnuson J."/>
            <person name="Mondo S."/>
            <person name="Nolan M."/>
            <person name="Ohm R."/>
            <person name="Pangilinan J."/>
            <person name="Park H.-J."/>
            <person name="Ramirez L."/>
            <person name="Alfaro M."/>
            <person name="Sun H."/>
            <person name="Tritt A."/>
            <person name="Yoshinaga Y."/>
            <person name="Zwiers L.-H."/>
            <person name="Turgeon B."/>
            <person name="Goodwin S."/>
            <person name="Spatafora J."/>
            <person name="Crous P."/>
            <person name="Grigoriev I."/>
        </authorList>
    </citation>
    <scope>NUCLEOTIDE SEQUENCE</scope>
    <source>
        <strain evidence="2">CBS 122368</strain>
    </source>
</reference>
<evidence type="ECO:0000313" key="2">
    <source>
        <dbReference type="EMBL" id="KAF2243539.1"/>
    </source>
</evidence>
<accession>A0A6A6I054</accession>
<feature type="region of interest" description="Disordered" evidence="1">
    <location>
        <begin position="1"/>
        <end position="23"/>
    </location>
</feature>
<dbReference type="GeneID" id="54587311"/>
<sequence length="372" mass="42401">MDYTRMSGNTSQSQLTTLPPTPPTPLDLEKMFNTMMKEPDADEFSRFDTHYDNIFMGALTKLLEGEVLYPQRTDFEKVYNELALDSWPASVFAGRDKIRMFQRWAGRKFSSVLRRMWRTGAERDARFDKDGFTKACKRVGVGGDFTVFRNWLTKIAHYVPPDQRSGEWDVVSDVFGIEPKPLLGHDDHYEYRLFLMEPIPDNNDVDNEDALFEATFQDDISSPTKWVLSTSPKISELDSDPDDVEPSSSASIVYHLPRAFFVLREIGSVPLLFCGMQIGFLERRPLPHPIDRSSINSDMSNKSTEVDSNDETDEDTRHYTQYPASTWSTTGLPIALKMNPDTTFSAGIYVPVSVLMGNQDVKPQRRAGEICR</sequence>
<dbReference type="AlphaFoldDB" id="A0A6A6I054"/>
<organism evidence="2 3">
    <name type="scientific">Trematosphaeria pertusa</name>
    <dbReference type="NCBI Taxonomy" id="390896"/>
    <lineage>
        <taxon>Eukaryota</taxon>
        <taxon>Fungi</taxon>
        <taxon>Dikarya</taxon>
        <taxon>Ascomycota</taxon>
        <taxon>Pezizomycotina</taxon>
        <taxon>Dothideomycetes</taxon>
        <taxon>Pleosporomycetidae</taxon>
        <taxon>Pleosporales</taxon>
        <taxon>Massarineae</taxon>
        <taxon>Trematosphaeriaceae</taxon>
        <taxon>Trematosphaeria</taxon>
    </lineage>
</organism>
<keyword evidence="3" id="KW-1185">Reference proteome</keyword>
<evidence type="ECO:0000313" key="3">
    <source>
        <dbReference type="Proteomes" id="UP000800094"/>
    </source>
</evidence>
<dbReference type="RefSeq" id="XP_033678543.1">
    <property type="nucleotide sequence ID" value="XM_033833981.1"/>
</dbReference>
<feature type="compositionally biased region" description="Polar residues" evidence="1">
    <location>
        <begin position="293"/>
        <end position="303"/>
    </location>
</feature>
<evidence type="ECO:0000256" key="1">
    <source>
        <dbReference type="SAM" id="MobiDB-lite"/>
    </source>
</evidence>
<dbReference type="EMBL" id="ML987205">
    <property type="protein sequence ID" value="KAF2243539.1"/>
    <property type="molecule type" value="Genomic_DNA"/>
</dbReference>